<evidence type="ECO:0000256" key="2">
    <source>
        <dbReference type="ARBA" id="ARBA00004754"/>
    </source>
</evidence>
<proteinExistence type="predicted"/>
<dbReference type="GO" id="GO:0000255">
    <property type="term" value="P:allantoin metabolic process"/>
    <property type="evidence" value="ECO:0007669"/>
    <property type="project" value="InterPro"/>
</dbReference>
<evidence type="ECO:0000256" key="5">
    <source>
        <dbReference type="ARBA" id="ARBA00022793"/>
    </source>
</evidence>
<dbReference type="SUPFAM" id="SSF158694">
    <property type="entry name" value="UraD-Like"/>
    <property type="match status" value="1"/>
</dbReference>
<keyword evidence="4" id="KW-0659">Purine metabolism</keyword>
<reference evidence="8 9" key="1">
    <citation type="submission" date="2018-09" db="EMBL/GenBank/DDBJ databases">
        <authorList>
            <person name="Zhu H."/>
        </authorList>
    </citation>
    <scope>NUCLEOTIDE SEQUENCE [LARGE SCALE GENOMIC DNA]</scope>
    <source>
        <strain evidence="8 9">K2W22B-5</strain>
    </source>
</reference>
<dbReference type="GO" id="GO:0051997">
    <property type="term" value="F:2-oxo-4-hydroxy-4-carboxy-5-ureidoimidazoline decarboxylase activity"/>
    <property type="evidence" value="ECO:0007669"/>
    <property type="project" value="UniProtKB-EC"/>
</dbReference>
<gene>
    <name evidence="8" type="primary">uraD</name>
    <name evidence="8" type="ORF">D3877_27805</name>
</gene>
<sequence>MPHRLADLAALDRDAFVAVLGAVFEDSPWVAAAVWEGRPFADVAQLHAAMRDVVRAAGSERQRALILAHPDLADKATRPASLAAFSQSEQARAGLNDLTEAEIEEQRALNRAYRARFGFPFIMAVRFSTPQKILEGMRARVQNAPEAEFAQALEEIYKIAEFRLADLIVT</sequence>
<comment type="pathway">
    <text evidence="2">Purine metabolism; urate degradation; (S)-allantoin from urate: step 3/3.</text>
</comment>
<evidence type="ECO:0000256" key="4">
    <source>
        <dbReference type="ARBA" id="ARBA00022631"/>
    </source>
</evidence>
<dbReference type="GO" id="GO:0006144">
    <property type="term" value="P:purine nucleobase metabolic process"/>
    <property type="evidence" value="ECO:0007669"/>
    <property type="project" value="UniProtKB-KW"/>
</dbReference>
<dbReference type="Pfam" id="PF09349">
    <property type="entry name" value="OHCU_decarbox"/>
    <property type="match status" value="1"/>
</dbReference>
<evidence type="ECO:0000256" key="1">
    <source>
        <dbReference type="ARBA" id="ARBA00001163"/>
    </source>
</evidence>
<feature type="domain" description="Oxo-4-hydroxy-4-carboxy-5-ureidoimidazoline decarboxylase" evidence="7">
    <location>
        <begin position="10"/>
        <end position="165"/>
    </location>
</feature>
<dbReference type="PANTHER" id="PTHR43466">
    <property type="entry name" value="2-OXO-4-HYDROXY-4-CARBOXY-5-UREIDOIMIDAZOLINE DECARBOXYLASE-RELATED"/>
    <property type="match status" value="1"/>
</dbReference>
<keyword evidence="5" id="KW-0210">Decarboxylase</keyword>
<evidence type="ECO:0000313" key="8">
    <source>
        <dbReference type="EMBL" id="RJF77562.1"/>
    </source>
</evidence>
<dbReference type="OrthoDB" id="9800909at2"/>
<dbReference type="EC" id="4.1.1.97" evidence="3"/>
<evidence type="ECO:0000256" key="6">
    <source>
        <dbReference type="ARBA" id="ARBA00023239"/>
    </source>
</evidence>
<dbReference type="Gene3D" id="1.10.3330.10">
    <property type="entry name" value="Oxo-4-hydroxy-4-carboxy-5-ureidoimidazoline decarboxylase"/>
    <property type="match status" value="1"/>
</dbReference>
<dbReference type="Proteomes" id="UP000283458">
    <property type="component" value="Unassembled WGS sequence"/>
</dbReference>
<keyword evidence="6 8" id="KW-0456">Lyase</keyword>
<dbReference type="PANTHER" id="PTHR43466:SF1">
    <property type="entry name" value="2-OXO-4-HYDROXY-4-CARBOXY-5-UREIDOIMIDAZOLINE DECARBOXYLASE-RELATED"/>
    <property type="match status" value="1"/>
</dbReference>
<dbReference type="RefSeq" id="WP_119834007.1">
    <property type="nucleotide sequence ID" value="NZ_QYUL01000005.1"/>
</dbReference>
<organism evidence="8 9">
    <name type="scientific">Azospirillum cavernae</name>
    <dbReference type="NCBI Taxonomy" id="2320860"/>
    <lineage>
        <taxon>Bacteria</taxon>
        <taxon>Pseudomonadati</taxon>
        <taxon>Pseudomonadota</taxon>
        <taxon>Alphaproteobacteria</taxon>
        <taxon>Rhodospirillales</taxon>
        <taxon>Azospirillaceae</taxon>
        <taxon>Azospirillum</taxon>
    </lineage>
</organism>
<evidence type="ECO:0000259" key="7">
    <source>
        <dbReference type="Pfam" id="PF09349"/>
    </source>
</evidence>
<dbReference type="NCBIfam" id="TIGR03164">
    <property type="entry name" value="UHCUDC"/>
    <property type="match status" value="1"/>
</dbReference>
<comment type="caution">
    <text evidence="8">The sequence shown here is derived from an EMBL/GenBank/DDBJ whole genome shotgun (WGS) entry which is preliminary data.</text>
</comment>
<dbReference type="GO" id="GO:0019628">
    <property type="term" value="P:urate catabolic process"/>
    <property type="evidence" value="ECO:0007669"/>
    <property type="project" value="UniProtKB-UniPathway"/>
</dbReference>
<evidence type="ECO:0000256" key="3">
    <source>
        <dbReference type="ARBA" id="ARBA00012257"/>
    </source>
</evidence>
<dbReference type="UniPathway" id="UPA00394">
    <property type="reaction ID" value="UER00652"/>
</dbReference>
<name>A0A418VN63_9PROT</name>
<dbReference type="InterPro" id="IPR018020">
    <property type="entry name" value="OHCU_decarboxylase"/>
</dbReference>
<evidence type="ECO:0000313" key="9">
    <source>
        <dbReference type="Proteomes" id="UP000283458"/>
    </source>
</evidence>
<accession>A0A418VN63</accession>
<protein>
    <recommendedName>
        <fullName evidence="3">2-oxo-4-hydroxy-4-carboxy-5-ureidoimidazoline decarboxylase</fullName>
        <ecNumber evidence="3">4.1.1.97</ecNumber>
    </recommendedName>
</protein>
<dbReference type="AlphaFoldDB" id="A0A418VN63"/>
<dbReference type="EMBL" id="QYUL01000005">
    <property type="protein sequence ID" value="RJF77562.1"/>
    <property type="molecule type" value="Genomic_DNA"/>
</dbReference>
<comment type="catalytic activity">
    <reaction evidence="1">
        <text>5-hydroxy-2-oxo-4-ureido-2,5-dihydro-1H-imidazole-5-carboxylate + H(+) = (S)-allantoin + CO2</text>
        <dbReference type="Rhea" id="RHEA:26301"/>
        <dbReference type="ChEBI" id="CHEBI:15378"/>
        <dbReference type="ChEBI" id="CHEBI:15678"/>
        <dbReference type="ChEBI" id="CHEBI:16526"/>
        <dbReference type="ChEBI" id="CHEBI:58639"/>
        <dbReference type="EC" id="4.1.1.97"/>
    </reaction>
</comment>
<keyword evidence="9" id="KW-1185">Reference proteome</keyword>
<dbReference type="InterPro" id="IPR017580">
    <property type="entry name" value="OHCU_decarboxylase-1"/>
</dbReference>
<dbReference type="InterPro" id="IPR036778">
    <property type="entry name" value="OHCU_decarboxylase_sf"/>
</dbReference>